<reference evidence="3" key="2">
    <citation type="submission" date="2009-09" db="EMBL/GenBank/DDBJ databases">
        <title>Complete sequence of chromosome of Candidatus Accumulibacter phosphatis clade IIA str. UW-1.</title>
        <authorList>
            <consortium name="US DOE Joint Genome Institute"/>
            <person name="Martin H.G."/>
            <person name="Ivanova N."/>
            <person name="Kunin V."/>
            <person name="Warnecke F."/>
            <person name="Barry K."/>
            <person name="He S."/>
            <person name="Salamov A."/>
            <person name="Szeto E."/>
            <person name="Dalin E."/>
            <person name="Pangilinan J.L."/>
            <person name="Lapidus A."/>
            <person name="Lowry S."/>
            <person name="Kyrpides N.C."/>
            <person name="McMahon K.D."/>
            <person name="Hugenholtz P."/>
        </authorList>
    </citation>
    <scope>NUCLEOTIDE SEQUENCE [LARGE SCALE GENOMIC DNA]</scope>
    <source>
        <strain evidence="3">UW-1</strain>
    </source>
</reference>
<dbReference type="EMBL" id="CP001715">
    <property type="protein sequence ID" value="ACV34183.1"/>
    <property type="molecule type" value="Genomic_DNA"/>
</dbReference>
<dbReference type="NCBIfam" id="NF045609">
    <property type="entry name" value="EpsI_type_B"/>
    <property type="match status" value="1"/>
</dbReference>
<dbReference type="NCBIfam" id="TIGR02914">
    <property type="entry name" value="EpsI_fam"/>
    <property type="match status" value="1"/>
</dbReference>
<dbReference type="HOGENOM" id="CLU_1204329_0_0_4"/>
<reference evidence="3" key="1">
    <citation type="submission" date="2009-08" db="EMBL/GenBank/DDBJ databases">
        <authorList>
            <consortium name="US DOE Joint Genome Institute"/>
            <person name="Lucas S."/>
            <person name="Copeland A."/>
            <person name="Lapidus A."/>
            <person name="Glavina del Rio T."/>
            <person name="Dalin E."/>
            <person name="Tice H."/>
            <person name="Bruce D."/>
            <person name="Barry K."/>
            <person name="Pitluck S."/>
            <person name="Lowry S."/>
            <person name="Larimer F."/>
            <person name="Land M."/>
            <person name="Hauser L."/>
            <person name="Kyrpides N."/>
            <person name="Ivanova N."/>
            <person name="McMahon K.D."/>
            <person name="Hugenholtz P."/>
        </authorList>
    </citation>
    <scope>NUCLEOTIDE SEQUENCE</scope>
    <source>
        <strain evidence="3">UW-1</strain>
    </source>
</reference>
<dbReference type="STRING" id="522306.CAP2UW1_0844"/>
<organism evidence="3">
    <name type="scientific">Accumulibacter regalis</name>
    <dbReference type="NCBI Taxonomy" id="522306"/>
    <lineage>
        <taxon>Bacteria</taxon>
        <taxon>Pseudomonadati</taxon>
        <taxon>Pseudomonadota</taxon>
        <taxon>Betaproteobacteria</taxon>
        <taxon>Candidatus Accumulibacter</taxon>
    </lineage>
</organism>
<dbReference type="AlphaFoldDB" id="C7RNP7"/>
<keyword evidence="1" id="KW-0732">Signal</keyword>
<dbReference type="KEGG" id="app:CAP2UW1_0844"/>
<dbReference type="eggNOG" id="ENOG5030WKQ">
    <property type="taxonomic scope" value="Bacteria"/>
</dbReference>
<dbReference type="InterPro" id="IPR014263">
    <property type="entry name" value="Methanolan_biosynth_EpsI"/>
</dbReference>
<sequence length="228" mass="25421" precursor="true">MNLFRKSFLLLLMMLAASASAIALRPSSKLADERPALDLKSMIPAQFGDWHQEAQNAAYMVNPQQKEFLDTIYSETLFRSYVNSRGYRIMLSIAYGGDQSRATQVHKPEVCYPAQGFTLISRHDESIVIPNGSIPATRLVTKLGQRVEPVTYWITVGDSVVQGGINKKLTEIAFRLRGKVPDGLLFRVSSVDPDEKAAFTQQAKFIDEVLQSVKDGDRERLGAAPRTK</sequence>
<dbReference type="OrthoDB" id="8583485at2"/>
<evidence type="ECO:0000259" key="2">
    <source>
        <dbReference type="Pfam" id="PF11984"/>
    </source>
</evidence>
<evidence type="ECO:0000313" key="3">
    <source>
        <dbReference type="EMBL" id="ACV34183.1"/>
    </source>
</evidence>
<feature type="domain" description="Methanolan biosynthesis EpsI" evidence="2">
    <location>
        <begin position="9"/>
        <end position="213"/>
    </location>
</feature>
<dbReference type="InterPro" id="IPR054653">
    <property type="entry name" value="EpsI_type_B_pred"/>
</dbReference>
<feature type="signal peptide" evidence="1">
    <location>
        <begin position="1"/>
        <end position="21"/>
    </location>
</feature>
<name>C7RNP7_ACCRE</name>
<gene>
    <name evidence="3" type="ordered locus">CAP2UW1_0844</name>
</gene>
<dbReference type="Pfam" id="PF11984">
    <property type="entry name" value="DUF3485"/>
    <property type="match status" value="1"/>
</dbReference>
<evidence type="ECO:0000256" key="1">
    <source>
        <dbReference type="SAM" id="SignalP"/>
    </source>
</evidence>
<accession>C7RNP7</accession>
<protein>
    <submittedName>
        <fullName evidence="3">EpsI family protein</fullName>
    </submittedName>
</protein>
<proteinExistence type="predicted"/>
<feature type="chain" id="PRO_5002981663" evidence="1">
    <location>
        <begin position="22"/>
        <end position="228"/>
    </location>
</feature>